<dbReference type="InterPro" id="IPR036291">
    <property type="entry name" value="NAD(P)-bd_dom_sf"/>
</dbReference>
<evidence type="ECO:0000313" key="3">
    <source>
        <dbReference type="EMBL" id="MCF0062989.1"/>
    </source>
</evidence>
<organism evidence="3 4">
    <name type="scientific">Dyadobacter chenwenxiniae</name>
    <dbReference type="NCBI Taxonomy" id="2906456"/>
    <lineage>
        <taxon>Bacteria</taxon>
        <taxon>Pseudomonadati</taxon>
        <taxon>Bacteroidota</taxon>
        <taxon>Cytophagia</taxon>
        <taxon>Cytophagales</taxon>
        <taxon>Spirosomataceae</taxon>
        <taxon>Dyadobacter</taxon>
    </lineage>
</organism>
<dbReference type="GO" id="GO:0016020">
    <property type="term" value="C:membrane"/>
    <property type="evidence" value="ECO:0007669"/>
    <property type="project" value="UniProtKB-SubCell"/>
</dbReference>
<accession>A0A9X1PMI5</accession>
<dbReference type="AlphaFoldDB" id="A0A9X1PMI5"/>
<protein>
    <submittedName>
        <fullName evidence="3">Epimerase</fullName>
    </submittedName>
</protein>
<dbReference type="Gene3D" id="3.40.50.720">
    <property type="entry name" value="NAD(P)-binding Rossmann-like Domain"/>
    <property type="match status" value="1"/>
</dbReference>
<evidence type="ECO:0000256" key="1">
    <source>
        <dbReference type="ARBA" id="ARBA00004370"/>
    </source>
</evidence>
<proteinExistence type="predicted"/>
<comment type="subcellular location">
    <subcellularLocation>
        <location evidence="1">Membrane</location>
    </subcellularLocation>
</comment>
<feature type="domain" description="NAD-dependent epimerase/dehydratase" evidence="2">
    <location>
        <begin position="13"/>
        <end position="122"/>
    </location>
</feature>
<sequence length="230" mass="25786">MIDIPESNKIRAIVTGVTGMVGEGVLYECLQSNNVEAVLIINRKPSGIVHPKLKEIVHGDFFNLKPIEDQLTGYNACYFCLGISSVGVKEPEYTGTTYTLTLHVAETLVNRNPEMTFCYVSGAGTDSTENGGSMWARVKGKTENDLMKLPFRQVFAFRPGYMHPTPGLKNTLSFVKYLSWMYPFFKRFFPNAVSTLAQVGQAMIKVTQFGYDKKVLEVKDIKIVADRQYV</sequence>
<evidence type="ECO:0000259" key="2">
    <source>
        <dbReference type="Pfam" id="PF01370"/>
    </source>
</evidence>
<dbReference type="PANTHER" id="PTHR14097">
    <property type="entry name" value="OXIDOREDUCTASE HTATIP2"/>
    <property type="match status" value="1"/>
</dbReference>
<dbReference type="SUPFAM" id="SSF51735">
    <property type="entry name" value="NAD(P)-binding Rossmann-fold domains"/>
    <property type="match status" value="1"/>
</dbReference>
<name>A0A9X1PMI5_9BACT</name>
<gene>
    <name evidence="3" type="ORF">LXM26_15880</name>
</gene>
<dbReference type="EMBL" id="JAJTTC010000003">
    <property type="protein sequence ID" value="MCF0062989.1"/>
    <property type="molecule type" value="Genomic_DNA"/>
</dbReference>
<reference evidence="3" key="1">
    <citation type="submission" date="2021-12" db="EMBL/GenBank/DDBJ databases">
        <title>Novel species in genus Dyadobacter.</title>
        <authorList>
            <person name="Ma C."/>
        </authorList>
    </citation>
    <scope>NUCLEOTIDE SEQUENCE</scope>
    <source>
        <strain evidence="3">LJ419</strain>
    </source>
</reference>
<keyword evidence="4" id="KW-1185">Reference proteome</keyword>
<comment type="caution">
    <text evidence="3">The sequence shown here is derived from an EMBL/GenBank/DDBJ whole genome shotgun (WGS) entry which is preliminary data.</text>
</comment>
<evidence type="ECO:0000313" key="4">
    <source>
        <dbReference type="Proteomes" id="UP001139000"/>
    </source>
</evidence>
<dbReference type="RefSeq" id="WP_234656041.1">
    <property type="nucleotide sequence ID" value="NZ_CP094997.1"/>
</dbReference>
<dbReference type="Pfam" id="PF01370">
    <property type="entry name" value="Epimerase"/>
    <property type="match status" value="1"/>
</dbReference>
<dbReference type="Proteomes" id="UP001139000">
    <property type="component" value="Unassembled WGS sequence"/>
</dbReference>
<dbReference type="PANTHER" id="PTHR14097:SF8">
    <property type="entry name" value="NAD(P)-BINDING DOMAIN-CONTAINING PROTEIN"/>
    <property type="match status" value="1"/>
</dbReference>
<dbReference type="InterPro" id="IPR001509">
    <property type="entry name" value="Epimerase_deHydtase"/>
</dbReference>